<protein>
    <submittedName>
        <fullName evidence="1">Uncharacterized protein</fullName>
    </submittedName>
</protein>
<proteinExistence type="predicted"/>
<sequence>MPSERLDMNSLDNLYVFDLDNDRSWRVGSGSEVHQCLPSTIRSPLLHSLQRIRVGNCIDLDFCNSLADYTADQWRQSFQSSLFETLLFSINSYIIAVPDSNSASNRLVMLFNAPAFIKTKPQEWHPFLHAFFSTSG</sequence>
<dbReference type="AlphaFoldDB" id="A0A0H5QSP8"/>
<feature type="non-terminal residue" evidence="1">
    <location>
        <position position="136"/>
    </location>
</feature>
<accession>A0A0H5QSP8</accession>
<organism evidence="1">
    <name type="scientific">Spongospora subterranea</name>
    <dbReference type="NCBI Taxonomy" id="70186"/>
    <lineage>
        <taxon>Eukaryota</taxon>
        <taxon>Sar</taxon>
        <taxon>Rhizaria</taxon>
        <taxon>Endomyxa</taxon>
        <taxon>Phytomyxea</taxon>
        <taxon>Plasmodiophorida</taxon>
        <taxon>Plasmodiophoridae</taxon>
        <taxon>Spongospora</taxon>
    </lineage>
</organism>
<name>A0A0H5QSP8_9EUKA</name>
<reference evidence="1" key="1">
    <citation type="submission" date="2015-04" db="EMBL/GenBank/DDBJ databases">
        <title>The genome sequence of the plant pathogenic Rhizarian Plasmodiophora brassicae reveals insights in its biotrophic life cycle and the origin of chitin synthesis.</title>
        <authorList>
            <person name="Schwelm A."/>
            <person name="Fogelqvist J."/>
            <person name="Knaust A."/>
            <person name="Julke S."/>
            <person name="Lilja T."/>
            <person name="Dhandapani V."/>
            <person name="Bonilla-Rosso G."/>
            <person name="Karlsson M."/>
            <person name="Shevchenko A."/>
            <person name="Choi S.R."/>
            <person name="Kim H.G."/>
            <person name="Park J.Y."/>
            <person name="Lim Y.P."/>
            <person name="Ludwig-Muller J."/>
            <person name="Dixelius C."/>
        </authorList>
    </citation>
    <scope>NUCLEOTIDE SEQUENCE</scope>
    <source>
        <tissue evidence="1">Potato root galls</tissue>
    </source>
</reference>
<dbReference type="EMBL" id="HACM01004538">
    <property type="protein sequence ID" value="CRZ04980.1"/>
    <property type="molecule type" value="Transcribed_RNA"/>
</dbReference>
<evidence type="ECO:0000313" key="1">
    <source>
        <dbReference type="EMBL" id="CRZ04980.1"/>
    </source>
</evidence>